<evidence type="ECO:0000313" key="1">
    <source>
        <dbReference type="EMBL" id="NIA71806.1"/>
    </source>
</evidence>
<reference evidence="1" key="1">
    <citation type="submission" date="2020-03" db="EMBL/GenBank/DDBJ databases">
        <title>Genome of Pelagibius litoralis DSM 21314T.</title>
        <authorList>
            <person name="Wang G."/>
        </authorList>
    </citation>
    <scope>NUCLEOTIDE SEQUENCE</scope>
    <source>
        <strain evidence="1">DSM 21314</strain>
    </source>
</reference>
<dbReference type="PIRSF" id="PIRSF020680">
    <property type="entry name" value="PhnH"/>
    <property type="match status" value="1"/>
</dbReference>
<dbReference type="InterPro" id="IPR038058">
    <property type="entry name" value="PhnH-like_sp"/>
</dbReference>
<dbReference type="GO" id="GO:0019634">
    <property type="term" value="P:organic phosphonate metabolic process"/>
    <property type="evidence" value="ECO:0007669"/>
    <property type="project" value="InterPro"/>
</dbReference>
<dbReference type="Gene3D" id="3.40.50.11310">
    <property type="entry name" value="Bacterial phosphonate metabolism protein PhnH"/>
    <property type="match status" value="1"/>
</dbReference>
<dbReference type="EMBL" id="JAAQPH010000026">
    <property type="protein sequence ID" value="NIA71806.1"/>
    <property type="molecule type" value="Genomic_DNA"/>
</dbReference>
<evidence type="ECO:0000313" key="2">
    <source>
        <dbReference type="Proteomes" id="UP000761264"/>
    </source>
</evidence>
<dbReference type="InterPro" id="IPR008772">
    <property type="entry name" value="Phosphonate_metab_PhnH"/>
</dbReference>
<accession>A0A967KI07</accession>
<organism evidence="1 2">
    <name type="scientific">Pelagibius litoralis</name>
    <dbReference type="NCBI Taxonomy" id="374515"/>
    <lineage>
        <taxon>Bacteria</taxon>
        <taxon>Pseudomonadati</taxon>
        <taxon>Pseudomonadota</taxon>
        <taxon>Alphaproteobacteria</taxon>
        <taxon>Rhodospirillales</taxon>
        <taxon>Rhodovibrionaceae</taxon>
        <taxon>Pelagibius</taxon>
    </lineage>
</organism>
<dbReference type="Proteomes" id="UP000761264">
    <property type="component" value="Unassembled WGS sequence"/>
</dbReference>
<keyword evidence="1" id="KW-0456">Lyase</keyword>
<sequence>MLSSPGGPAGIGPAGIDIADLKPGLGDPVHDSQGIFRILLEAMARPGKVMQFEGGLDAPTPLDVATTAALLTLCDQDTPLWIDWIADTPPLRGYFSFHCGCPLVERSQEAAFALVSDAENMPRLALFAQGVDQYPDRSASLVIQLSSLVEGPATVLRGPGIRDQTVLKAAGLPDWFWNDWRLNAGQFPLGVDVFLTAGRSIVGLPRTVVVEA</sequence>
<name>A0A967KI07_9PROT</name>
<protein>
    <submittedName>
        <fullName evidence="1">Phosphonate C-P lyase system protein PhnH</fullName>
    </submittedName>
</protein>
<comment type="caution">
    <text evidence="1">The sequence shown here is derived from an EMBL/GenBank/DDBJ whole genome shotgun (WGS) entry which is preliminary data.</text>
</comment>
<keyword evidence="2" id="KW-1185">Reference proteome</keyword>
<dbReference type="Pfam" id="PF05845">
    <property type="entry name" value="PhnH"/>
    <property type="match status" value="1"/>
</dbReference>
<dbReference type="AlphaFoldDB" id="A0A967KI07"/>
<gene>
    <name evidence="1" type="primary">phnH</name>
    <name evidence="1" type="ORF">HBA54_24730</name>
</gene>
<dbReference type="NCBIfam" id="TIGR03292">
    <property type="entry name" value="PhnH_redo"/>
    <property type="match status" value="1"/>
</dbReference>
<dbReference type="SUPFAM" id="SSF159709">
    <property type="entry name" value="PhnH-like"/>
    <property type="match status" value="1"/>
</dbReference>
<proteinExistence type="predicted"/>
<dbReference type="GO" id="GO:0016829">
    <property type="term" value="F:lyase activity"/>
    <property type="evidence" value="ECO:0007669"/>
    <property type="project" value="UniProtKB-KW"/>
</dbReference>